<feature type="non-terminal residue" evidence="2">
    <location>
        <position position="96"/>
    </location>
</feature>
<feature type="region of interest" description="Disordered" evidence="1">
    <location>
        <begin position="19"/>
        <end position="96"/>
    </location>
</feature>
<feature type="compositionally biased region" description="Basic and acidic residues" evidence="1">
    <location>
        <begin position="22"/>
        <end position="70"/>
    </location>
</feature>
<accession>A0A0L8I0I2</accession>
<gene>
    <name evidence="2" type="ORF">OCBIM_22000085mg</name>
</gene>
<proteinExistence type="predicted"/>
<sequence length="96" mass="11448">METVPRVKAECERRREKRRKIVREGGIKFGGRESDGGSKEREAARECGRGRKEGARSKRESGQCVREKSQRERHKMWIGREKTREGEIERERHRRK</sequence>
<name>A0A0L8I0I2_OCTBM</name>
<feature type="compositionally biased region" description="Basic and acidic residues" evidence="1">
    <location>
        <begin position="78"/>
        <end position="96"/>
    </location>
</feature>
<protein>
    <submittedName>
        <fullName evidence="2">Uncharacterized protein</fullName>
    </submittedName>
</protein>
<reference evidence="2" key="1">
    <citation type="submission" date="2015-07" db="EMBL/GenBank/DDBJ databases">
        <title>MeaNS - Measles Nucleotide Surveillance Program.</title>
        <authorList>
            <person name="Tran T."/>
            <person name="Druce J."/>
        </authorList>
    </citation>
    <scope>NUCLEOTIDE SEQUENCE</scope>
    <source>
        <strain evidence="2">UCB-OBI-ISO-001</strain>
        <tissue evidence="2">Gonad</tissue>
    </source>
</reference>
<organism evidence="2">
    <name type="scientific">Octopus bimaculoides</name>
    <name type="common">California two-spotted octopus</name>
    <dbReference type="NCBI Taxonomy" id="37653"/>
    <lineage>
        <taxon>Eukaryota</taxon>
        <taxon>Metazoa</taxon>
        <taxon>Spiralia</taxon>
        <taxon>Lophotrochozoa</taxon>
        <taxon>Mollusca</taxon>
        <taxon>Cephalopoda</taxon>
        <taxon>Coleoidea</taxon>
        <taxon>Octopodiformes</taxon>
        <taxon>Octopoda</taxon>
        <taxon>Incirrata</taxon>
        <taxon>Octopodidae</taxon>
        <taxon>Octopus</taxon>
    </lineage>
</organism>
<dbReference type="AlphaFoldDB" id="A0A0L8I0I2"/>
<evidence type="ECO:0000313" key="2">
    <source>
        <dbReference type="EMBL" id="KOF94926.1"/>
    </source>
</evidence>
<dbReference type="EMBL" id="KQ416839">
    <property type="protein sequence ID" value="KOF94926.1"/>
    <property type="molecule type" value="Genomic_DNA"/>
</dbReference>
<evidence type="ECO:0000256" key="1">
    <source>
        <dbReference type="SAM" id="MobiDB-lite"/>
    </source>
</evidence>